<accession>A0A831LFZ7</accession>
<dbReference type="EMBL" id="DSDO01000083">
    <property type="protein sequence ID" value="HDR46302.1"/>
    <property type="molecule type" value="Genomic_DNA"/>
</dbReference>
<dbReference type="GO" id="GO:0016874">
    <property type="term" value="F:ligase activity"/>
    <property type="evidence" value="ECO:0007669"/>
    <property type="project" value="UniProtKB-KW"/>
</dbReference>
<protein>
    <submittedName>
        <fullName evidence="3">Bifunctional [glutamate--ammonia ligase]-adenylyl-L-tyrosine phosphorylase/[glutamate--ammonia-ligase] adenylyltransferase</fullName>
    </submittedName>
</protein>
<comment type="caution">
    <text evidence="3">The sequence shown here is derived from an EMBL/GenBank/DDBJ whole genome shotgun (WGS) entry which is preliminary data.</text>
</comment>
<dbReference type="Gene3D" id="1.20.120.330">
    <property type="entry name" value="Nucleotidyltransferases domain 2"/>
    <property type="match status" value="1"/>
</dbReference>
<reference evidence="3" key="1">
    <citation type="journal article" date="2020" name="mSystems">
        <title>Genome- and Community-Level Interaction Insights into Carbon Utilization and Element Cycling Functions of Hydrothermarchaeota in Hydrothermal Sediment.</title>
        <authorList>
            <person name="Zhou Z."/>
            <person name="Liu Y."/>
            <person name="Xu W."/>
            <person name="Pan J."/>
            <person name="Luo Z.H."/>
            <person name="Li M."/>
        </authorList>
    </citation>
    <scope>NUCLEOTIDE SEQUENCE [LARGE SCALE GENOMIC DNA]</scope>
    <source>
        <strain evidence="3">SpSt-1220</strain>
    </source>
</reference>
<organism evidence="3">
    <name type="scientific">Geoalkalibacter subterraneus</name>
    <dbReference type="NCBI Taxonomy" id="483547"/>
    <lineage>
        <taxon>Bacteria</taxon>
        <taxon>Pseudomonadati</taxon>
        <taxon>Thermodesulfobacteriota</taxon>
        <taxon>Desulfuromonadia</taxon>
        <taxon>Desulfuromonadales</taxon>
        <taxon>Geoalkalibacteraceae</taxon>
        <taxon>Geoalkalibacter</taxon>
    </lineage>
</organism>
<dbReference type="PANTHER" id="PTHR30621">
    <property type="entry name" value="GLUTAMINE SYNTHETASE ADENYLYLTRANSFERASE"/>
    <property type="match status" value="1"/>
</dbReference>
<keyword evidence="3" id="KW-0548">Nucleotidyltransferase</keyword>
<name>A0A831LFZ7_9BACT</name>
<gene>
    <name evidence="3" type="ORF">ENN94_01225</name>
</gene>
<dbReference type="GO" id="GO:0008882">
    <property type="term" value="F:[glutamate-ammonia-ligase] adenylyltransferase activity"/>
    <property type="evidence" value="ECO:0007669"/>
    <property type="project" value="InterPro"/>
</dbReference>
<feature type="non-terminal residue" evidence="3">
    <location>
        <position position="1"/>
    </location>
</feature>
<dbReference type="Pfam" id="PF08335">
    <property type="entry name" value="GlnD_UR_UTase"/>
    <property type="match status" value="1"/>
</dbReference>
<keyword evidence="3" id="KW-0436">Ligase</keyword>
<dbReference type="InterPro" id="IPR013546">
    <property type="entry name" value="PII_UdlTrfase/GS_AdlTrfase"/>
</dbReference>
<feature type="domain" description="PII-uridylyltransferase/Glutamine-synthetase adenylyltransferase" evidence="2">
    <location>
        <begin position="18"/>
        <end position="158"/>
    </location>
</feature>
<dbReference type="GO" id="GO:0000820">
    <property type="term" value="P:regulation of glutamine family amino acid metabolic process"/>
    <property type="evidence" value="ECO:0007669"/>
    <property type="project" value="TreeGrafter"/>
</dbReference>
<keyword evidence="1" id="KW-0808">Transferase</keyword>
<dbReference type="Proteomes" id="UP000886162">
    <property type="component" value="Unassembled WGS sequence"/>
</dbReference>
<proteinExistence type="predicted"/>
<dbReference type="GO" id="GO:0005829">
    <property type="term" value="C:cytosol"/>
    <property type="evidence" value="ECO:0007669"/>
    <property type="project" value="TreeGrafter"/>
</dbReference>
<dbReference type="AlphaFoldDB" id="A0A831LFZ7"/>
<evidence type="ECO:0000259" key="2">
    <source>
        <dbReference type="Pfam" id="PF08335"/>
    </source>
</evidence>
<dbReference type="PANTHER" id="PTHR30621:SF0">
    <property type="entry name" value="BIFUNCTIONAL GLUTAMINE SYNTHETASE ADENYLYLTRANSFERASE_ADENYLYL-REMOVING ENZYME"/>
    <property type="match status" value="1"/>
</dbReference>
<dbReference type="SUPFAM" id="SSF81593">
    <property type="entry name" value="Nucleotidyltransferase substrate binding subunit/domain"/>
    <property type="match status" value="1"/>
</dbReference>
<sequence length="169" mass="19352">EKPVPDTLRSEIYRLRGRMESEIAKESADHFNIKTGRGGMVDVEFLAQYLQILHGGQHPELRCANTLDLLDALEQKGILSFADHAELSTGYAFLRRLENKLRLVHDQSISELSGDRTYLEKLARRLGYPERPMRPDQAFLADYRNTTEKIRAIFERFLGPEADTKSSDS</sequence>
<evidence type="ECO:0000313" key="3">
    <source>
        <dbReference type="EMBL" id="HDR46302.1"/>
    </source>
</evidence>
<dbReference type="InterPro" id="IPR023057">
    <property type="entry name" value="GlnE"/>
</dbReference>
<evidence type="ECO:0000256" key="1">
    <source>
        <dbReference type="ARBA" id="ARBA00022679"/>
    </source>
</evidence>